<dbReference type="PROSITE" id="PS50949">
    <property type="entry name" value="HTH_GNTR"/>
    <property type="match status" value="1"/>
</dbReference>
<dbReference type="Gene3D" id="1.20.120.530">
    <property type="entry name" value="GntR ligand-binding domain-like"/>
    <property type="match status" value="1"/>
</dbReference>
<evidence type="ECO:0000313" key="5">
    <source>
        <dbReference type="EMBL" id="ERT69182.1"/>
    </source>
</evidence>
<evidence type="ECO:0000256" key="1">
    <source>
        <dbReference type="ARBA" id="ARBA00023015"/>
    </source>
</evidence>
<dbReference type="SMART" id="SM00345">
    <property type="entry name" value="HTH_GNTR"/>
    <property type="match status" value="1"/>
</dbReference>
<reference evidence="5 6" key="1">
    <citation type="submission" date="2013-08" db="EMBL/GenBank/DDBJ databases">
        <authorList>
            <person name="Weinstock G."/>
            <person name="Sodergren E."/>
            <person name="Wylie T."/>
            <person name="Fulton L."/>
            <person name="Fulton R."/>
            <person name="Fronick C."/>
            <person name="O'Laughlin M."/>
            <person name="Godfrey J."/>
            <person name="Miner T."/>
            <person name="Herter B."/>
            <person name="Appelbaum E."/>
            <person name="Cordes M."/>
            <person name="Lek S."/>
            <person name="Wollam A."/>
            <person name="Pepin K.H."/>
            <person name="Palsikar V.B."/>
            <person name="Mitreva M."/>
            <person name="Wilson R.K."/>
        </authorList>
    </citation>
    <scope>NUCLEOTIDE SEQUENCE [LARGE SCALE GENOMIC DNA]</scope>
    <source>
        <strain evidence="5 6">ATCC BAA-474</strain>
    </source>
</reference>
<dbReference type="eggNOG" id="COG1802">
    <property type="taxonomic scope" value="Bacteria"/>
</dbReference>
<dbReference type="Pfam" id="PF00392">
    <property type="entry name" value="GntR"/>
    <property type="match status" value="1"/>
</dbReference>
<dbReference type="EMBL" id="AXZF01000033">
    <property type="protein sequence ID" value="ERT69182.1"/>
    <property type="molecule type" value="Genomic_DNA"/>
</dbReference>
<dbReference type="AlphaFoldDB" id="U7VBW1"/>
<gene>
    <name evidence="5" type="ORF">HMPREF0202_00916</name>
</gene>
<keyword evidence="2" id="KW-0238">DNA-binding</keyword>
<accession>U7VBW1</accession>
<dbReference type="GO" id="GO:0003677">
    <property type="term" value="F:DNA binding"/>
    <property type="evidence" value="ECO:0007669"/>
    <property type="project" value="UniProtKB-KW"/>
</dbReference>
<organism evidence="5 6">
    <name type="scientific">Cetobacterium somerae ATCC BAA-474</name>
    <dbReference type="NCBI Taxonomy" id="1319815"/>
    <lineage>
        <taxon>Bacteria</taxon>
        <taxon>Fusobacteriati</taxon>
        <taxon>Fusobacteriota</taxon>
        <taxon>Fusobacteriia</taxon>
        <taxon>Fusobacteriales</taxon>
        <taxon>Fusobacteriaceae</taxon>
        <taxon>Cetobacterium</taxon>
    </lineage>
</organism>
<dbReference type="RefSeq" id="WP_023050461.1">
    <property type="nucleotide sequence ID" value="NZ_CP173065.2"/>
</dbReference>
<dbReference type="InterPro" id="IPR000524">
    <property type="entry name" value="Tscrpt_reg_HTH_GntR"/>
</dbReference>
<dbReference type="InterPro" id="IPR036390">
    <property type="entry name" value="WH_DNA-bd_sf"/>
</dbReference>
<dbReference type="PATRIC" id="fig|1319815.3.peg.880"/>
<keyword evidence="1" id="KW-0805">Transcription regulation</keyword>
<comment type="caution">
    <text evidence="5">The sequence shown here is derived from an EMBL/GenBank/DDBJ whole genome shotgun (WGS) entry which is preliminary data.</text>
</comment>
<keyword evidence="3" id="KW-0804">Transcription</keyword>
<dbReference type="InterPro" id="IPR011711">
    <property type="entry name" value="GntR_C"/>
</dbReference>
<name>U7VBW1_9FUSO</name>
<dbReference type="GO" id="GO:0003700">
    <property type="term" value="F:DNA-binding transcription factor activity"/>
    <property type="evidence" value="ECO:0007669"/>
    <property type="project" value="InterPro"/>
</dbReference>
<evidence type="ECO:0000259" key="4">
    <source>
        <dbReference type="PROSITE" id="PS50949"/>
    </source>
</evidence>
<proteinExistence type="predicted"/>
<dbReference type="STRING" id="1319815.HMPREF0202_00916"/>
<protein>
    <recommendedName>
        <fullName evidence="4">HTH gntR-type domain-containing protein</fullName>
    </recommendedName>
</protein>
<dbReference type="PANTHER" id="PTHR43537">
    <property type="entry name" value="TRANSCRIPTIONAL REGULATOR, GNTR FAMILY"/>
    <property type="match status" value="1"/>
</dbReference>
<dbReference type="PANTHER" id="PTHR43537:SF24">
    <property type="entry name" value="GLUCONATE OPERON TRANSCRIPTIONAL REPRESSOR"/>
    <property type="match status" value="1"/>
</dbReference>
<dbReference type="InterPro" id="IPR036388">
    <property type="entry name" value="WH-like_DNA-bd_sf"/>
</dbReference>
<keyword evidence="6" id="KW-1185">Reference proteome</keyword>
<dbReference type="SUPFAM" id="SSF46785">
    <property type="entry name" value="Winged helix' DNA-binding domain"/>
    <property type="match status" value="1"/>
</dbReference>
<dbReference type="Proteomes" id="UP000017081">
    <property type="component" value="Unassembled WGS sequence"/>
</dbReference>
<evidence type="ECO:0000256" key="3">
    <source>
        <dbReference type="ARBA" id="ARBA00023163"/>
    </source>
</evidence>
<dbReference type="Gene3D" id="1.10.10.10">
    <property type="entry name" value="Winged helix-like DNA-binding domain superfamily/Winged helix DNA-binding domain"/>
    <property type="match status" value="1"/>
</dbReference>
<sequence>MRKSSSDNIYETIKNDLLVGNIDFGDKVVEIDYANKLNVSRTPLREAIKKLEIEGIIERLPNGRLRIMDITPQKIDEIFEIRICLEGILFDSIVKNKNGVDRIYQNLILTKYLIDTENWDEARRLFLEYNSLVYSASSLEYAVKILRHYDFIISALKRKSLKSESRVLKAYNEHLEIISLLRDGELEKAKEANKLHLLNAKEIVKKTIK</sequence>
<dbReference type="Pfam" id="PF07729">
    <property type="entry name" value="FCD"/>
    <property type="match status" value="1"/>
</dbReference>
<evidence type="ECO:0000256" key="2">
    <source>
        <dbReference type="ARBA" id="ARBA00023125"/>
    </source>
</evidence>
<dbReference type="SUPFAM" id="SSF48008">
    <property type="entry name" value="GntR ligand-binding domain-like"/>
    <property type="match status" value="1"/>
</dbReference>
<feature type="domain" description="HTH gntR-type" evidence="4">
    <location>
        <begin position="3"/>
        <end position="70"/>
    </location>
</feature>
<dbReference type="HOGENOM" id="CLU_017584_5_3_0"/>
<evidence type="ECO:0000313" key="6">
    <source>
        <dbReference type="Proteomes" id="UP000017081"/>
    </source>
</evidence>
<dbReference type="InterPro" id="IPR008920">
    <property type="entry name" value="TF_FadR/GntR_C"/>
</dbReference>